<evidence type="ECO:0000256" key="11">
    <source>
        <dbReference type="RuleBase" id="RU000644"/>
    </source>
</evidence>
<dbReference type="CDD" id="cd01887">
    <property type="entry name" value="IF2_eIF5B"/>
    <property type="match status" value="1"/>
</dbReference>
<feature type="compositionally biased region" description="Basic residues" evidence="13">
    <location>
        <begin position="308"/>
        <end position="317"/>
    </location>
</feature>
<dbReference type="Pfam" id="PF22042">
    <property type="entry name" value="EF-G_D2"/>
    <property type="match status" value="1"/>
</dbReference>
<comment type="caution">
    <text evidence="10">Lacks conserved residue(s) required for the propagation of feature annotation.</text>
</comment>
<dbReference type="FunFam" id="2.40.30.10:FF:000008">
    <property type="entry name" value="Translation initiation factor IF-2"/>
    <property type="match status" value="1"/>
</dbReference>
<evidence type="ECO:0000256" key="4">
    <source>
        <dbReference type="ARBA" id="ARBA00022490"/>
    </source>
</evidence>
<evidence type="ECO:0000256" key="9">
    <source>
        <dbReference type="ARBA" id="ARBA00025162"/>
    </source>
</evidence>
<dbReference type="InterPro" id="IPR000178">
    <property type="entry name" value="TF_IF2_bacterial-like"/>
</dbReference>
<evidence type="ECO:0000256" key="8">
    <source>
        <dbReference type="ARBA" id="ARBA00023134"/>
    </source>
</evidence>
<feature type="domain" description="Tr-type G" evidence="14">
    <location>
        <begin position="478"/>
        <end position="648"/>
    </location>
</feature>
<feature type="compositionally biased region" description="Basic residues" evidence="13">
    <location>
        <begin position="160"/>
        <end position="171"/>
    </location>
</feature>
<comment type="similarity">
    <text evidence="2 10 11">Belongs to the TRAFAC class translation factor GTPase superfamily. Classic translation factor GTPase family. IF-2 subfamily.</text>
</comment>
<dbReference type="InterPro" id="IPR004161">
    <property type="entry name" value="EFTu-like_2"/>
</dbReference>
<feature type="compositionally biased region" description="Basic and acidic residues" evidence="13">
    <location>
        <begin position="208"/>
        <end position="227"/>
    </location>
</feature>
<feature type="compositionally biased region" description="Basic and acidic residues" evidence="13">
    <location>
        <begin position="257"/>
        <end position="279"/>
    </location>
</feature>
<accession>A0A846MRE1</accession>
<dbReference type="FunFam" id="3.40.50.300:FF:000019">
    <property type="entry name" value="Translation initiation factor IF-2"/>
    <property type="match status" value="1"/>
</dbReference>
<dbReference type="GO" id="GO:0005525">
    <property type="term" value="F:GTP binding"/>
    <property type="evidence" value="ECO:0007669"/>
    <property type="project" value="UniProtKB-KW"/>
</dbReference>
<feature type="compositionally biased region" description="Basic and acidic residues" evidence="13">
    <location>
        <begin position="172"/>
        <end position="182"/>
    </location>
</feature>
<dbReference type="Gene3D" id="3.40.50.10050">
    <property type="entry name" value="Translation initiation factor IF- 2, domain 3"/>
    <property type="match status" value="1"/>
</dbReference>
<dbReference type="SUPFAM" id="SSF52540">
    <property type="entry name" value="P-loop containing nucleoside triphosphate hydrolases"/>
    <property type="match status" value="1"/>
</dbReference>
<name>A0A846MRE1_9BACT</name>
<comment type="subcellular location">
    <subcellularLocation>
        <location evidence="1 10 12">Cytoplasm</location>
    </subcellularLocation>
</comment>
<evidence type="ECO:0000259" key="14">
    <source>
        <dbReference type="PROSITE" id="PS51722"/>
    </source>
</evidence>
<reference evidence="15 16" key="1">
    <citation type="submission" date="2020-03" db="EMBL/GenBank/DDBJ databases">
        <title>Genomic Encyclopedia of Type Strains, Phase IV (KMG-IV): sequencing the most valuable type-strain genomes for metagenomic binning, comparative biology and taxonomic classification.</title>
        <authorList>
            <person name="Goeker M."/>
        </authorList>
    </citation>
    <scope>NUCLEOTIDE SEQUENCE [LARGE SCALE GENOMIC DNA]</scope>
    <source>
        <strain evidence="15 16">DSM 5718</strain>
    </source>
</reference>
<dbReference type="Pfam" id="PF11987">
    <property type="entry name" value="IF-2"/>
    <property type="match status" value="1"/>
</dbReference>
<evidence type="ECO:0000256" key="12">
    <source>
        <dbReference type="RuleBase" id="RU000645"/>
    </source>
</evidence>
<feature type="binding site" evidence="10">
    <location>
        <begin position="487"/>
        <end position="494"/>
    </location>
    <ligand>
        <name>GTP</name>
        <dbReference type="ChEBI" id="CHEBI:37565"/>
    </ligand>
</feature>
<dbReference type="AlphaFoldDB" id="A0A846MRE1"/>
<dbReference type="Gene3D" id="3.40.50.300">
    <property type="entry name" value="P-loop containing nucleotide triphosphate hydrolases"/>
    <property type="match status" value="1"/>
</dbReference>
<evidence type="ECO:0000313" key="16">
    <source>
        <dbReference type="Proteomes" id="UP000537126"/>
    </source>
</evidence>
<dbReference type="Pfam" id="PF03144">
    <property type="entry name" value="GTP_EFTU_D2"/>
    <property type="match status" value="1"/>
</dbReference>
<organism evidence="15 16">
    <name type="scientific">Thermonema lapsum</name>
    <dbReference type="NCBI Taxonomy" id="28195"/>
    <lineage>
        <taxon>Bacteria</taxon>
        <taxon>Pseudomonadati</taxon>
        <taxon>Bacteroidota</taxon>
        <taxon>Cytophagia</taxon>
        <taxon>Cytophagales</taxon>
        <taxon>Thermonemataceae</taxon>
        <taxon>Thermonema</taxon>
    </lineage>
</organism>
<feature type="region of interest" description="Disordered" evidence="13">
    <location>
        <begin position="73"/>
        <end position="356"/>
    </location>
</feature>
<dbReference type="InterPro" id="IPR009000">
    <property type="entry name" value="Transl_B-barrel_sf"/>
</dbReference>
<proteinExistence type="inferred from homology"/>
<feature type="compositionally biased region" description="Basic and acidic residues" evidence="13">
    <location>
        <begin position="111"/>
        <end position="142"/>
    </location>
</feature>
<comment type="function">
    <text evidence="9 10 11">One of the essential components for the initiation of protein synthesis. Protects formylmethionyl-tRNA from spontaneous hydrolysis and promotes its binding to the 30S ribosomal subunits. Also involved in the hydrolysis of GTP during the formation of the 70S ribosomal complex.</text>
</comment>
<dbReference type="InterPro" id="IPR005225">
    <property type="entry name" value="Small_GTP-bd"/>
</dbReference>
<evidence type="ECO:0000256" key="5">
    <source>
        <dbReference type="ARBA" id="ARBA00022540"/>
    </source>
</evidence>
<evidence type="ECO:0000256" key="1">
    <source>
        <dbReference type="ARBA" id="ARBA00004496"/>
    </source>
</evidence>
<keyword evidence="7 10" id="KW-0648">Protein biosynthesis</keyword>
<sequence length="981" mass="108600">MRLSQAARKLNTATTTIVEFLKEKGHEVENNPNAKITDEQFQLLVKEFQDAALEKQEASTKTIRHIDKTVVIKSDDQTGKATIDEEEEEEEELIVKSSEPKVTPPSSKPQAKKDKPQEQKENIEDKEAKADASTEEAIERPKVGLKVLGKIDLDAIEKKSSKKEKGKQKSSAKKEEVKKQKESTPVADVKANPVPSAEKQTQETASSAKKEKEEATPKKEEPQKQAKQEQQPIVEKQMEKEQITVQPKQEEEPIAQENKEATDTEQENVIRGKAEKLEGLKVLGKIELPDTSKKKKAKPIASSDEKKRSRVRIKKNKKDSDNNKKTDNLQAKDNRNQDRKSHRNKKKAVEKKEISSKEVKEQLKATLAKISGAGKKKTIRKRKEKVEIEGQDVEKNVLQVTEFISTAELANLMDVPVNEVITKCIQSGIFVSINQRLEADIIELIAAEYGYDVEFISAEEEIAVEIEEEEDNPEDLVPRPPVVTVMGHVDHGKTSLLDYIRNTNVTAKEAGGITQHIGAYSVTTADGKKITFLDTPGHEAFTAMRARGAKVTDVAIIVVAADDSVMPQTIEAINHAQAAGVPIVIAINKIDKPTANPDRIKEQLAKINILVEEWGGPYQCQHVSAKTGEGIDELLEKVLLEAELLELKANPKRKASGTVIEAALDKGKGYVATLLVQNGTLHVGDIVLAGTHYGRVKAMTDHTGKRLKEAGPSTPVQVLGLNGAPQAGDKFNVMESDKEAREIANKREQILREQRIRASERISLETLSRRRALGDYKQLNLIVKGDVDGSVEALSDALLKLSKPDEIEVRIVHRGVGQITESDVNLAAVSDAIIIGFQVRPSANAKKLAEQEHVEIRLYSVIYDVINEVKDAMEGMLAPTVEEVIVGNAEVREVFHISKVGTVAGCYVTDGYIKRNLPIRVVRQGTVIHSGELASLKRFKDDVSEVKAGFECGLAIKSFNDIQVGDIIEVFERREVKRTLE</sequence>
<feature type="binding site" evidence="10">
    <location>
        <begin position="588"/>
        <end position="591"/>
    </location>
    <ligand>
        <name>GTP</name>
        <dbReference type="ChEBI" id="CHEBI:37565"/>
    </ligand>
</feature>
<gene>
    <name evidence="10" type="primary">infB</name>
    <name evidence="15" type="ORF">FHS56_001741</name>
</gene>
<dbReference type="InterPro" id="IPR036925">
    <property type="entry name" value="TIF_IF2_dom3_sf"/>
</dbReference>
<dbReference type="CDD" id="cd03692">
    <property type="entry name" value="mtIF2_IVc"/>
    <property type="match status" value="1"/>
</dbReference>
<dbReference type="InterPro" id="IPR015760">
    <property type="entry name" value="TIF_IF2"/>
</dbReference>
<dbReference type="Gene3D" id="2.40.30.10">
    <property type="entry name" value="Translation factors"/>
    <property type="match status" value="2"/>
</dbReference>
<dbReference type="FunFam" id="3.40.50.10050:FF:000001">
    <property type="entry name" value="Translation initiation factor IF-2"/>
    <property type="match status" value="1"/>
</dbReference>
<dbReference type="NCBIfam" id="TIGR00231">
    <property type="entry name" value="small_GTP"/>
    <property type="match status" value="1"/>
</dbReference>
<evidence type="ECO:0000313" key="15">
    <source>
        <dbReference type="EMBL" id="NIK74228.1"/>
    </source>
</evidence>
<evidence type="ECO:0000256" key="2">
    <source>
        <dbReference type="ARBA" id="ARBA00007733"/>
    </source>
</evidence>
<feature type="compositionally biased region" description="Basic residues" evidence="13">
    <location>
        <begin position="340"/>
        <end position="349"/>
    </location>
</feature>
<evidence type="ECO:0000256" key="10">
    <source>
        <dbReference type="HAMAP-Rule" id="MF_00100"/>
    </source>
</evidence>
<dbReference type="HAMAP" id="MF_00100_B">
    <property type="entry name" value="IF_2_B"/>
    <property type="match status" value="1"/>
</dbReference>
<dbReference type="NCBIfam" id="TIGR00487">
    <property type="entry name" value="IF-2"/>
    <property type="match status" value="1"/>
</dbReference>
<keyword evidence="6 10" id="KW-0547">Nucleotide-binding</keyword>
<dbReference type="GO" id="GO:0005737">
    <property type="term" value="C:cytoplasm"/>
    <property type="evidence" value="ECO:0007669"/>
    <property type="project" value="UniProtKB-SubCell"/>
</dbReference>
<evidence type="ECO:0000256" key="7">
    <source>
        <dbReference type="ARBA" id="ARBA00022917"/>
    </source>
</evidence>
<dbReference type="RefSeq" id="WP_166919708.1">
    <property type="nucleotide sequence ID" value="NZ_JAASRN010000002.1"/>
</dbReference>
<feature type="compositionally biased region" description="Basic and acidic residues" evidence="13">
    <location>
        <begin position="149"/>
        <end position="159"/>
    </location>
</feature>
<dbReference type="InterPro" id="IPR053905">
    <property type="entry name" value="EF-G-like_DII"/>
</dbReference>
<dbReference type="InterPro" id="IPR006847">
    <property type="entry name" value="IF2_N"/>
</dbReference>
<dbReference type="CDD" id="cd03702">
    <property type="entry name" value="IF2_mtIF2_II"/>
    <property type="match status" value="1"/>
</dbReference>
<dbReference type="SUPFAM" id="SSF50447">
    <property type="entry name" value="Translation proteins"/>
    <property type="match status" value="2"/>
</dbReference>
<keyword evidence="16" id="KW-1185">Reference proteome</keyword>
<dbReference type="SUPFAM" id="SSF52156">
    <property type="entry name" value="Initiation factor IF2/eIF5b, domain 3"/>
    <property type="match status" value="1"/>
</dbReference>
<evidence type="ECO:0000256" key="13">
    <source>
        <dbReference type="SAM" id="MobiDB-lite"/>
    </source>
</evidence>
<dbReference type="Pfam" id="PF00009">
    <property type="entry name" value="GTP_EFTU"/>
    <property type="match status" value="1"/>
</dbReference>
<dbReference type="PANTHER" id="PTHR43381:SF5">
    <property type="entry name" value="TR-TYPE G DOMAIN-CONTAINING PROTEIN"/>
    <property type="match status" value="1"/>
</dbReference>
<dbReference type="GO" id="GO:0003743">
    <property type="term" value="F:translation initiation factor activity"/>
    <property type="evidence" value="ECO:0007669"/>
    <property type="project" value="UniProtKB-UniRule"/>
</dbReference>
<dbReference type="EMBL" id="JAASRN010000002">
    <property type="protein sequence ID" value="NIK74228.1"/>
    <property type="molecule type" value="Genomic_DNA"/>
</dbReference>
<dbReference type="PROSITE" id="PS51722">
    <property type="entry name" value="G_TR_2"/>
    <property type="match status" value="1"/>
</dbReference>
<comment type="caution">
    <text evidence="15">The sequence shown here is derived from an EMBL/GenBank/DDBJ whole genome shotgun (WGS) entry which is preliminary data.</text>
</comment>
<evidence type="ECO:0000256" key="6">
    <source>
        <dbReference type="ARBA" id="ARBA00022741"/>
    </source>
</evidence>
<keyword evidence="5 10" id="KW-0396">Initiation factor</keyword>
<protein>
    <recommendedName>
        <fullName evidence="3 10">Translation initiation factor IF-2</fullName>
    </recommendedName>
</protein>
<dbReference type="InterPro" id="IPR044145">
    <property type="entry name" value="IF2_II"/>
</dbReference>
<keyword evidence="4 10" id="KW-0963">Cytoplasm</keyword>
<dbReference type="InterPro" id="IPR027417">
    <property type="entry name" value="P-loop_NTPase"/>
</dbReference>
<keyword evidence="8 10" id="KW-0342">GTP-binding</keyword>
<dbReference type="Proteomes" id="UP000537126">
    <property type="component" value="Unassembled WGS sequence"/>
</dbReference>
<feature type="binding site" evidence="10">
    <location>
        <begin position="534"/>
        <end position="538"/>
    </location>
    <ligand>
        <name>GTP</name>
        <dbReference type="ChEBI" id="CHEBI:37565"/>
    </ligand>
</feature>
<dbReference type="Pfam" id="PF04760">
    <property type="entry name" value="IF2_N"/>
    <property type="match status" value="1"/>
</dbReference>
<dbReference type="GO" id="GO:0003924">
    <property type="term" value="F:GTPase activity"/>
    <property type="evidence" value="ECO:0007669"/>
    <property type="project" value="UniProtKB-UniRule"/>
</dbReference>
<dbReference type="InterPro" id="IPR000795">
    <property type="entry name" value="T_Tr_GTP-bd_dom"/>
</dbReference>
<dbReference type="FunFam" id="2.40.30.10:FF:000054">
    <property type="entry name" value="Translation initiation factor IF-2"/>
    <property type="match status" value="1"/>
</dbReference>
<evidence type="ECO:0000256" key="3">
    <source>
        <dbReference type="ARBA" id="ARBA00020675"/>
    </source>
</evidence>
<dbReference type="PROSITE" id="PS01176">
    <property type="entry name" value="IF2"/>
    <property type="match status" value="1"/>
</dbReference>
<feature type="compositionally biased region" description="Basic and acidic residues" evidence="13">
    <location>
        <begin position="318"/>
        <end position="339"/>
    </location>
</feature>
<dbReference type="InterPro" id="IPR023115">
    <property type="entry name" value="TIF_IF2_dom3"/>
</dbReference>
<dbReference type="PANTHER" id="PTHR43381">
    <property type="entry name" value="TRANSLATION INITIATION FACTOR IF-2-RELATED"/>
    <property type="match status" value="1"/>
</dbReference>